<dbReference type="EMBL" id="JBHLXH010000001">
    <property type="protein sequence ID" value="MFC0222842.1"/>
    <property type="molecule type" value="Genomic_DNA"/>
</dbReference>
<organism evidence="1 2">
    <name type="scientific">Nocardioides zeicaulis</name>
    <dbReference type="NCBI Taxonomy" id="1776857"/>
    <lineage>
        <taxon>Bacteria</taxon>
        <taxon>Bacillati</taxon>
        <taxon>Actinomycetota</taxon>
        <taxon>Actinomycetes</taxon>
        <taxon>Propionibacteriales</taxon>
        <taxon>Nocardioidaceae</taxon>
        <taxon>Nocardioides</taxon>
    </lineage>
</organism>
<proteinExistence type="predicted"/>
<accession>A0ABV6E1H0</accession>
<dbReference type="Proteomes" id="UP001589698">
    <property type="component" value="Unassembled WGS sequence"/>
</dbReference>
<sequence>MNEFFNGLEDALLQVGEPRPLAIIELHEDLGSYQRVADATELSKTRVGQLVREARRRGL</sequence>
<comment type="caution">
    <text evidence="1">The sequence shown here is derived from an EMBL/GenBank/DDBJ whole genome shotgun (WGS) entry which is preliminary data.</text>
</comment>
<evidence type="ECO:0008006" key="3">
    <source>
        <dbReference type="Google" id="ProtNLM"/>
    </source>
</evidence>
<name>A0ABV6E1H0_9ACTN</name>
<keyword evidence="2" id="KW-1185">Reference proteome</keyword>
<reference evidence="1 2" key="1">
    <citation type="submission" date="2024-09" db="EMBL/GenBank/DDBJ databases">
        <authorList>
            <person name="Sun Q."/>
            <person name="Mori K."/>
        </authorList>
    </citation>
    <scope>NUCLEOTIDE SEQUENCE [LARGE SCALE GENOMIC DNA]</scope>
    <source>
        <strain evidence="1 2">CCM 8654</strain>
    </source>
</reference>
<evidence type="ECO:0000313" key="1">
    <source>
        <dbReference type="EMBL" id="MFC0222842.1"/>
    </source>
</evidence>
<protein>
    <recommendedName>
        <fullName evidence="3">RNA polymerase sigma-70 region 4 domain-containing protein</fullName>
    </recommendedName>
</protein>
<dbReference type="RefSeq" id="WP_378518560.1">
    <property type="nucleotide sequence ID" value="NZ_CBCSDI010000032.1"/>
</dbReference>
<gene>
    <name evidence="1" type="ORF">ACFFJG_10145</name>
</gene>
<evidence type="ECO:0000313" key="2">
    <source>
        <dbReference type="Proteomes" id="UP001589698"/>
    </source>
</evidence>